<feature type="domain" description="NADPH-dependent FMN reductase-like" evidence="1">
    <location>
        <begin position="5"/>
        <end position="148"/>
    </location>
</feature>
<dbReference type="STRING" id="1802206.A3D35_01240"/>
<dbReference type="Pfam" id="PF03358">
    <property type="entry name" value="FMN_red"/>
    <property type="match status" value="1"/>
</dbReference>
<evidence type="ECO:0000259" key="1">
    <source>
        <dbReference type="Pfam" id="PF03358"/>
    </source>
</evidence>
<dbReference type="Proteomes" id="UP000176421">
    <property type="component" value="Unassembled WGS sequence"/>
</dbReference>
<protein>
    <recommendedName>
        <fullName evidence="1">NADPH-dependent FMN reductase-like domain-containing protein</fullName>
    </recommendedName>
</protein>
<dbReference type="SUPFAM" id="SSF52218">
    <property type="entry name" value="Flavoproteins"/>
    <property type="match status" value="1"/>
</dbReference>
<dbReference type="InterPro" id="IPR029039">
    <property type="entry name" value="Flavoprotein-like_sf"/>
</dbReference>
<dbReference type="GO" id="GO:0010181">
    <property type="term" value="F:FMN binding"/>
    <property type="evidence" value="ECO:0007669"/>
    <property type="project" value="TreeGrafter"/>
</dbReference>
<organism evidence="2 3">
    <name type="scientific">Candidatus Staskawiczbacteria bacterium RIFCSPHIGHO2_02_FULL_34_9</name>
    <dbReference type="NCBI Taxonomy" id="1802206"/>
    <lineage>
        <taxon>Bacteria</taxon>
        <taxon>Candidatus Staskawicziibacteriota</taxon>
    </lineage>
</organism>
<dbReference type="GO" id="GO:0005829">
    <property type="term" value="C:cytosol"/>
    <property type="evidence" value="ECO:0007669"/>
    <property type="project" value="TreeGrafter"/>
</dbReference>
<evidence type="ECO:0000313" key="3">
    <source>
        <dbReference type="Proteomes" id="UP000176421"/>
    </source>
</evidence>
<gene>
    <name evidence="2" type="ORF">A3D35_01240</name>
</gene>
<proteinExistence type="predicted"/>
<dbReference type="PANTHER" id="PTHR30543">
    <property type="entry name" value="CHROMATE REDUCTASE"/>
    <property type="match status" value="1"/>
</dbReference>
<name>A0A1G2I2H6_9BACT</name>
<dbReference type="AlphaFoldDB" id="A0A1G2I2H6"/>
<dbReference type="PANTHER" id="PTHR30543:SF21">
    <property type="entry name" value="NAD(P)H-DEPENDENT FMN REDUCTASE LOT6"/>
    <property type="match status" value="1"/>
</dbReference>
<accession>A0A1G2I2H6</accession>
<evidence type="ECO:0000313" key="2">
    <source>
        <dbReference type="EMBL" id="OGZ68630.1"/>
    </source>
</evidence>
<dbReference type="GO" id="GO:0016491">
    <property type="term" value="F:oxidoreductase activity"/>
    <property type="evidence" value="ECO:0007669"/>
    <property type="project" value="InterPro"/>
</dbReference>
<sequence>MNNIKLKIIIGSTREGRFSEKPALWVFNSIKEEKGIEAELLDLKDYPMPFFNSKITPKGIKDGNYADEIVRKWSEKIKEADAFIVITPEYNHGYPAVLKNALDWLFYEWNGKPVGFVSYGTNGGVRSIEQLRQVAIELEMIPIRNAIHIPAHRTLLDENGNLKDMTFEPFEKAKTDLFNQIISLAETIKKTAK</sequence>
<dbReference type="Gene3D" id="3.40.50.360">
    <property type="match status" value="1"/>
</dbReference>
<reference evidence="2 3" key="1">
    <citation type="journal article" date="2016" name="Nat. Commun.">
        <title>Thousands of microbial genomes shed light on interconnected biogeochemical processes in an aquifer system.</title>
        <authorList>
            <person name="Anantharaman K."/>
            <person name="Brown C.T."/>
            <person name="Hug L.A."/>
            <person name="Sharon I."/>
            <person name="Castelle C.J."/>
            <person name="Probst A.J."/>
            <person name="Thomas B.C."/>
            <person name="Singh A."/>
            <person name="Wilkins M.J."/>
            <person name="Karaoz U."/>
            <person name="Brodie E.L."/>
            <person name="Williams K.H."/>
            <person name="Hubbard S.S."/>
            <person name="Banfield J.F."/>
        </authorList>
    </citation>
    <scope>NUCLEOTIDE SEQUENCE [LARGE SCALE GENOMIC DNA]</scope>
</reference>
<dbReference type="EMBL" id="MHOS01000019">
    <property type="protein sequence ID" value="OGZ68630.1"/>
    <property type="molecule type" value="Genomic_DNA"/>
</dbReference>
<dbReference type="InterPro" id="IPR050712">
    <property type="entry name" value="NAD(P)H-dep_reductase"/>
</dbReference>
<dbReference type="InterPro" id="IPR005025">
    <property type="entry name" value="FMN_Rdtase-like_dom"/>
</dbReference>
<comment type="caution">
    <text evidence="2">The sequence shown here is derived from an EMBL/GenBank/DDBJ whole genome shotgun (WGS) entry which is preliminary data.</text>
</comment>